<accession>A0A2H0RCS9</accession>
<proteinExistence type="predicted"/>
<reference evidence="1 2" key="1">
    <citation type="submission" date="2017-09" db="EMBL/GenBank/DDBJ databases">
        <title>Depth-based differentiation of microbial function through sediment-hosted aquifers and enrichment of novel symbionts in the deep terrestrial subsurface.</title>
        <authorList>
            <person name="Probst A.J."/>
            <person name="Ladd B."/>
            <person name="Jarett J.K."/>
            <person name="Geller-Mcgrath D.E."/>
            <person name="Sieber C.M."/>
            <person name="Emerson J.B."/>
            <person name="Anantharaman K."/>
            <person name="Thomas B.C."/>
            <person name="Malmstrom R."/>
            <person name="Stieglmeier M."/>
            <person name="Klingl A."/>
            <person name="Woyke T."/>
            <person name="Ryan C.M."/>
            <person name="Banfield J.F."/>
        </authorList>
    </citation>
    <scope>NUCLEOTIDE SEQUENCE [LARGE SCALE GENOMIC DNA]</scope>
    <source>
        <strain evidence="1">CG10_big_fil_rev_8_21_14_0_10_32_10</strain>
    </source>
</reference>
<evidence type="ECO:0000313" key="1">
    <source>
        <dbReference type="EMBL" id="PIR43625.1"/>
    </source>
</evidence>
<dbReference type="EMBL" id="PCXU01000016">
    <property type="protein sequence ID" value="PIR43625.1"/>
    <property type="molecule type" value="Genomic_DNA"/>
</dbReference>
<name>A0A2H0RCS9_UNCKA</name>
<dbReference type="Proteomes" id="UP000230214">
    <property type="component" value="Unassembled WGS sequence"/>
</dbReference>
<dbReference type="AlphaFoldDB" id="A0A2H0RCS9"/>
<organism evidence="1 2">
    <name type="scientific">candidate division WWE3 bacterium CG10_big_fil_rev_8_21_14_0_10_32_10</name>
    <dbReference type="NCBI Taxonomy" id="1975090"/>
    <lineage>
        <taxon>Bacteria</taxon>
        <taxon>Katanobacteria</taxon>
    </lineage>
</organism>
<gene>
    <name evidence="1" type="ORF">COV24_01705</name>
</gene>
<protein>
    <submittedName>
        <fullName evidence="1">Uncharacterized protein</fullName>
    </submittedName>
</protein>
<evidence type="ECO:0000313" key="2">
    <source>
        <dbReference type="Proteomes" id="UP000230214"/>
    </source>
</evidence>
<sequence length="91" mass="10482">MNNLEKQYKYAIEYLISKQIKLLGKQIVFGKIKKLRGLHVDNKGKITSITGDSTKILQTFIADYSKLSGLVFKNTMRTVLEKYPDLPIYIN</sequence>
<comment type="caution">
    <text evidence="1">The sequence shown here is derived from an EMBL/GenBank/DDBJ whole genome shotgun (WGS) entry which is preliminary data.</text>
</comment>